<evidence type="ECO:0000259" key="7">
    <source>
        <dbReference type="PROSITE" id="PS50249"/>
    </source>
</evidence>
<dbReference type="GO" id="GO:0006508">
    <property type="term" value="P:proteolysis"/>
    <property type="evidence" value="ECO:0007669"/>
    <property type="project" value="UniProtKB-KW"/>
</dbReference>
<accession>A0A837RB08</accession>
<dbReference type="EMBL" id="AZCU01000010">
    <property type="protein sequence ID" value="KRK24444.1"/>
    <property type="molecule type" value="Genomic_DNA"/>
</dbReference>
<dbReference type="PANTHER" id="PTHR30471:SF3">
    <property type="entry name" value="UPF0758 PROTEIN YEES-RELATED"/>
    <property type="match status" value="1"/>
</dbReference>
<evidence type="ECO:0000256" key="1">
    <source>
        <dbReference type="ARBA" id="ARBA00010243"/>
    </source>
</evidence>
<dbReference type="InterPro" id="IPR001405">
    <property type="entry name" value="UPF0758"/>
</dbReference>
<sequence length="215" mass="24640">MFLMTILEEAYVPVTQAHELVQQYFATYLPAEEVDHAVWMFERSYPLEEATDWLHESSKDPVWNRLIIGLRCGQLLPRPARRLLDQVYGSEQLARTLLEDYAHLEQEQLQLLCLDTKNSVLRREVVFQGTINSCPAQPREIIKLALMTVTARIVIVHNHPSGDVTPSTKDIEFTKRLQLACELMGMPLLDSFIVGVNDYYSFAEQGLINCNTDSQ</sequence>
<proteinExistence type="inferred from homology"/>
<dbReference type="InterPro" id="IPR025657">
    <property type="entry name" value="RadC_JAB"/>
</dbReference>
<reference evidence="8 9" key="1">
    <citation type="journal article" date="2015" name="Genome Announc.">
        <title>Expanding the biotechnology potential of lactobacilli through comparative genomics of 213 strains and associated genera.</title>
        <authorList>
            <person name="Sun Z."/>
            <person name="Harris H.M."/>
            <person name="McCann A."/>
            <person name="Guo C."/>
            <person name="Argimon S."/>
            <person name="Zhang W."/>
            <person name="Yang X."/>
            <person name="Jeffery I.B."/>
            <person name="Cooney J.C."/>
            <person name="Kagawa T.F."/>
            <person name="Liu W."/>
            <person name="Song Y."/>
            <person name="Salvetti E."/>
            <person name="Wrobel A."/>
            <person name="Rasinkangas P."/>
            <person name="Parkhill J."/>
            <person name="Rea M.C."/>
            <person name="O'Sullivan O."/>
            <person name="Ritari J."/>
            <person name="Douillard F.P."/>
            <person name="Paul Ross R."/>
            <person name="Yang R."/>
            <person name="Briner A.E."/>
            <person name="Felis G.E."/>
            <person name="de Vos W.M."/>
            <person name="Barrangou R."/>
            <person name="Klaenhammer T.R."/>
            <person name="Caufield P.W."/>
            <person name="Cui Y."/>
            <person name="Zhang H."/>
            <person name="O'Toole P.W."/>
        </authorList>
    </citation>
    <scope>NUCLEOTIDE SEQUENCE [LARGE SCALE GENOMIC DNA]</scope>
    <source>
        <strain evidence="8 9">DSM 20314</strain>
    </source>
</reference>
<evidence type="ECO:0000313" key="9">
    <source>
        <dbReference type="Proteomes" id="UP000051020"/>
    </source>
</evidence>
<dbReference type="Proteomes" id="UP000051020">
    <property type="component" value="Unassembled WGS sequence"/>
</dbReference>
<evidence type="ECO:0000256" key="5">
    <source>
        <dbReference type="ARBA" id="ARBA00022833"/>
    </source>
</evidence>
<dbReference type="Gene3D" id="3.40.140.10">
    <property type="entry name" value="Cytidine Deaminase, domain 2"/>
    <property type="match status" value="1"/>
</dbReference>
<comment type="similarity">
    <text evidence="1">Belongs to the UPF0758 family.</text>
</comment>
<feature type="domain" description="MPN" evidence="7">
    <location>
        <begin position="87"/>
        <end position="208"/>
    </location>
</feature>
<keyword evidence="2" id="KW-0645">Protease</keyword>
<dbReference type="PROSITE" id="PS50249">
    <property type="entry name" value="MPN"/>
    <property type="match status" value="1"/>
</dbReference>
<dbReference type="PANTHER" id="PTHR30471">
    <property type="entry name" value="DNA REPAIR PROTEIN RADC"/>
    <property type="match status" value="1"/>
</dbReference>
<evidence type="ECO:0000256" key="6">
    <source>
        <dbReference type="ARBA" id="ARBA00023049"/>
    </source>
</evidence>
<dbReference type="InterPro" id="IPR037518">
    <property type="entry name" value="MPN"/>
</dbReference>
<organism evidence="8 9">
    <name type="scientific">Lactiplantibacillus pentosus DSM 20314</name>
    <dbReference type="NCBI Taxonomy" id="1423791"/>
    <lineage>
        <taxon>Bacteria</taxon>
        <taxon>Bacillati</taxon>
        <taxon>Bacillota</taxon>
        <taxon>Bacilli</taxon>
        <taxon>Lactobacillales</taxon>
        <taxon>Lactobacillaceae</taxon>
        <taxon>Lactiplantibacillus</taxon>
    </lineage>
</organism>
<dbReference type="Pfam" id="PF04002">
    <property type="entry name" value="RadC"/>
    <property type="match status" value="1"/>
</dbReference>
<dbReference type="GO" id="GO:0008237">
    <property type="term" value="F:metallopeptidase activity"/>
    <property type="evidence" value="ECO:0007669"/>
    <property type="project" value="UniProtKB-KW"/>
</dbReference>
<comment type="caution">
    <text evidence="8">The sequence shown here is derived from an EMBL/GenBank/DDBJ whole genome shotgun (WGS) entry which is preliminary data.</text>
</comment>
<evidence type="ECO:0000313" key="8">
    <source>
        <dbReference type="EMBL" id="KRK24444.1"/>
    </source>
</evidence>
<keyword evidence="6" id="KW-0482">Metalloprotease</keyword>
<keyword evidence="4" id="KW-0378">Hydrolase</keyword>
<dbReference type="CDD" id="cd08071">
    <property type="entry name" value="MPN_DUF2466"/>
    <property type="match status" value="1"/>
</dbReference>
<evidence type="ECO:0000256" key="2">
    <source>
        <dbReference type="ARBA" id="ARBA00022670"/>
    </source>
</evidence>
<dbReference type="InterPro" id="IPR020891">
    <property type="entry name" value="UPF0758_CS"/>
</dbReference>
<evidence type="ECO:0000256" key="3">
    <source>
        <dbReference type="ARBA" id="ARBA00022723"/>
    </source>
</evidence>
<keyword evidence="5" id="KW-0862">Zinc</keyword>
<name>A0A837RB08_LACPE</name>
<evidence type="ECO:0000256" key="4">
    <source>
        <dbReference type="ARBA" id="ARBA00022801"/>
    </source>
</evidence>
<dbReference type="PROSITE" id="PS01302">
    <property type="entry name" value="UPF0758"/>
    <property type="match status" value="1"/>
</dbReference>
<dbReference type="SUPFAM" id="SSF102712">
    <property type="entry name" value="JAB1/MPN domain"/>
    <property type="match status" value="1"/>
</dbReference>
<dbReference type="GO" id="GO:0046872">
    <property type="term" value="F:metal ion binding"/>
    <property type="evidence" value="ECO:0007669"/>
    <property type="project" value="UniProtKB-KW"/>
</dbReference>
<gene>
    <name evidence="8" type="ORF">FD24_GL000365</name>
</gene>
<dbReference type="AlphaFoldDB" id="A0A837RB08"/>
<keyword evidence="3" id="KW-0479">Metal-binding</keyword>
<protein>
    <submittedName>
        <fullName evidence="8">Dna repair protein</fullName>
    </submittedName>
</protein>